<dbReference type="GO" id="GO:0004867">
    <property type="term" value="F:serine-type endopeptidase inhibitor activity"/>
    <property type="evidence" value="ECO:0007669"/>
    <property type="project" value="UniProtKB-KW"/>
</dbReference>
<dbReference type="PANTHER" id="PTHR11461:SF211">
    <property type="entry name" value="GH10112P-RELATED"/>
    <property type="match status" value="1"/>
</dbReference>
<dbReference type="Gene3D" id="3.30.497.10">
    <property type="entry name" value="Antithrombin, subunit I, domain 2"/>
    <property type="match status" value="1"/>
</dbReference>
<dbReference type="PANTHER" id="PTHR11461">
    <property type="entry name" value="SERINE PROTEASE INHIBITOR, SERPIN"/>
    <property type="match status" value="1"/>
</dbReference>
<proteinExistence type="inferred from homology"/>
<dbReference type="OrthoDB" id="6416968at2759"/>
<feature type="domain" description="Serpin" evidence="5">
    <location>
        <begin position="1"/>
        <end position="141"/>
    </location>
</feature>
<dbReference type="InterPro" id="IPR036186">
    <property type="entry name" value="Serpin_sf"/>
</dbReference>
<evidence type="ECO:0000313" key="7">
    <source>
        <dbReference type="Proteomes" id="UP000288716"/>
    </source>
</evidence>
<organism evidence="6 7">
    <name type="scientific">Leptotrombidium deliense</name>
    <dbReference type="NCBI Taxonomy" id="299467"/>
    <lineage>
        <taxon>Eukaryota</taxon>
        <taxon>Metazoa</taxon>
        <taxon>Ecdysozoa</taxon>
        <taxon>Arthropoda</taxon>
        <taxon>Chelicerata</taxon>
        <taxon>Arachnida</taxon>
        <taxon>Acari</taxon>
        <taxon>Acariformes</taxon>
        <taxon>Trombidiformes</taxon>
        <taxon>Prostigmata</taxon>
        <taxon>Anystina</taxon>
        <taxon>Parasitengona</taxon>
        <taxon>Trombiculoidea</taxon>
        <taxon>Trombiculidae</taxon>
        <taxon>Leptotrombidium</taxon>
    </lineage>
</organism>
<evidence type="ECO:0000256" key="2">
    <source>
        <dbReference type="ARBA" id="ARBA00022690"/>
    </source>
</evidence>
<dbReference type="STRING" id="299467.A0A443S2B7"/>
<name>A0A443S2B7_9ACAR</name>
<feature type="non-terminal residue" evidence="6">
    <location>
        <position position="141"/>
    </location>
</feature>
<dbReference type="SUPFAM" id="SSF56574">
    <property type="entry name" value="Serpins"/>
    <property type="match status" value="1"/>
</dbReference>
<dbReference type="GO" id="GO:0005615">
    <property type="term" value="C:extracellular space"/>
    <property type="evidence" value="ECO:0007669"/>
    <property type="project" value="InterPro"/>
</dbReference>
<evidence type="ECO:0000259" key="5">
    <source>
        <dbReference type="Pfam" id="PF00079"/>
    </source>
</evidence>
<gene>
    <name evidence="6" type="ORF">B4U80_14119</name>
</gene>
<dbReference type="EMBL" id="NCKV01011457">
    <property type="protein sequence ID" value="RWS21633.1"/>
    <property type="molecule type" value="Genomic_DNA"/>
</dbReference>
<evidence type="ECO:0000256" key="4">
    <source>
        <dbReference type="ARBA" id="ARBA00023180"/>
    </source>
</evidence>
<protein>
    <submittedName>
        <fullName evidence="6">Ovalbumin-related protein Y-like protein</fullName>
    </submittedName>
</protein>
<dbReference type="AlphaFoldDB" id="A0A443S2B7"/>
<reference evidence="6 7" key="1">
    <citation type="journal article" date="2018" name="Gigascience">
        <title>Genomes of trombidid mites reveal novel predicted allergens and laterally-transferred genes associated with secondary metabolism.</title>
        <authorList>
            <person name="Dong X."/>
            <person name="Chaisiri K."/>
            <person name="Xia D."/>
            <person name="Armstrong S.D."/>
            <person name="Fang Y."/>
            <person name="Donnelly M.J."/>
            <person name="Kadowaki T."/>
            <person name="McGarry J.W."/>
            <person name="Darby A.C."/>
            <person name="Makepeace B.L."/>
        </authorList>
    </citation>
    <scope>NUCLEOTIDE SEQUENCE [LARGE SCALE GENOMIC DNA]</scope>
    <source>
        <strain evidence="6">UoL-UT</strain>
    </source>
</reference>
<dbReference type="Proteomes" id="UP000288716">
    <property type="component" value="Unassembled WGS sequence"/>
</dbReference>
<comment type="caution">
    <text evidence="6">The sequence shown here is derived from an EMBL/GenBank/DDBJ whole genome shotgun (WGS) entry which is preliminary data.</text>
</comment>
<keyword evidence="2" id="KW-0646">Protease inhibitor</keyword>
<keyword evidence="4" id="KW-0325">Glycoprotein</keyword>
<sequence length="141" mass="16265">MCLLAAKNNTEKEMFEAMRYKLGFNNSQEVHTFMKKFLEFWSANNAHVTLNIANRVILNKSDKCQMNPEYSKQLKAFYKAMVDEVDFGTQNEQIVQTCNQWVNEATKGKIPTILDSLEKDAVAVLINAIYFKGSWVHAFDK</sequence>
<dbReference type="InterPro" id="IPR000215">
    <property type="entry name" value="Serpin_fam"/>
</dbReference>
<dbReference type="Pfam" id="PF00079">
    <property type="entry name" value="Serpin"/>
    <property type="match status" value="1"/>
</dbReference>
<evidence type="ECO:0000256" key="1">
    <source>
        <dbReference type="ARBA" id="ARBA00009500"/>
    </source>
</evidence>
<dbReference type="InterPro" id="IPR023796">
    <property type="entry name" value="Serpin_dom"/>
</dbReference>
<evidence type="ECO:0000256" key="3">
    <source>
        <dbReference type="ARBA" id="ARBA00022900"/>
    </source>
</evidence>
<evidence type="ECO:0000313" key="6">
    <source>
        <dbReference type="EMBL" id="RWS21633.1"/>
    </source>
</evidence>
<keyword evidence="7" id="KW-1185">Reference proteome</keyword>
<dbReference type="VEuPathDB" id="VectorBase:LDEU010407"/>
<accession>A0A443S2B7</accession>
<comment type="similarity">
    <text evidence="1">Belongs to the serpin family.</text>
</comment>
<keyword evidence="3" id="KW-0722">Serine protease inhibitor</keyword>
<dbReference type="InterPro" id="IPR042178">
    <property type="entry name" value="Serpin_sf_1"/>
</dbReference>